<evidence type="ECO:0000313" key="3">
    <source>
        <dbReference type="EMBL" id="RZN55250.1"/>
    </source>
</evidence>
<keyword evidence="1" id="KW-0560">Oxidoreductase</keyword>
<feature type="domain" description="Pyruvate/ketoisovalerate oxidoreductase catalytic" evidence="2">
    <location>
        <begin position="11"/>
        <end position="56"/>
    </location>
</feature>
<dbReference type="InterPro" id="IPR002869">
    <property type="entry name" value="Pyrv_flavodox_OxRed_cen"/>
</dbReference>
<dbReference type="PANTHER" id="PTHR43854">
    <property type="entry name" value="INDOLEPYRUVATE OXIDOREDUCTASE SUBUNIT IORB"/>
    <property type="match status" value="1"/>
</dbReference>
<dbReference type="InterPro" id="IPR052198">
    <property type="entry name" value="IorB_Oxidoreductase"/>
</dbReference>
<evidence type="ECO:0000256" key="1">
    <source>
        <dbReference type="ARBA" id="ARBA00023002"/>
    </source>
</evidence>
<dbReference type="Proteomes" id="UP000316080">
    <property type="component" value="Unassembled WGS sequence"/>
</dbReference>
<organism evidence="3 5">
    <name type="scientific">Thermoproteota archaeon</name>
    <dbReference type="NCBI Taxonomy" id="2056631"/>
    <lineage>
        <taxon>Archaea</taxon>
        <taxon>Thermoproteota</taxon>
    </lineage>
</organism>
<dbReference type="GO" id="GO:0016903">
    <property type="term" value="F:oxidoreductase activity, acting on the aldehyde or oxo group of donors"/>
    <property type="evidence" value="ECO:0007669"/>
    <property type="project" value="InterPro"/>
</dbReference>
<dbReference type="AlphaFoldDB" id="A0A520KE16"/>
<dbReference type="SUPFAM" id="SSF53323">
    <property type="entry name" value="Pyruvate-ferredoxin oxidoreductase, PFOR, domain III"/>
    <property type="match status" value="1"/>
</dbReference>
<protein>
    <recommendedName>
        <fullName evidence="2">Pyruvate/ketoisovalerate oxidoreductase catalytic domain-containing protein</fullName>
    </recommendedName>
</protein>
<evidence type="ECO:0000313" key="5">
    <source>
        <dbReference type="Proteomes" id="UP000316080"/>
    </source>
</evidence>
<comment type="caution">
    <text evidence="3">The sequence shown here is derived from an EMBL/GenBank/DDBJ whole genome shotgun (WGS) entry which is preliminary data.</text>
</comment>
<dbReference type="InterPro" id="IPR019752">
    <property type="entry name" value="Pyrv/ketoisovalerate_OxRed_cat"/>
</dbReference>
<dbReference type="PANTHER" id="PTHR43854:SF1">
    <property type="entry name" value="INDOLEPYRUVATE OXIDOREDUCTASE SUBUNIT IORB"/>
    <property type="match status" value="1"/>
</dbReference>
<name>A0A520KE16_9CREN</name>
<evidence type="ECO:0000313" key="4">
    <source>
        <dbReference type="EMBL" id="TDA38875.1"/>
    </source>
</evidence>
<dbReference type="EMBL" id="QNVI01000041">
    <property type="protein sequence ID" value="TDA38875.1"/>
    <property type="molecule type" value="Genomic_DNA"/>
</dbReference>
<dbReference type="Proteomes" id="UP000317265">
    <property type="component" value="Unassembled WGS sequence"/>
</dbReference>
<evidence type="ECO:0000259" key="2">
    <source>
        <dbReference type="Pfam" id="PF01558"/>
    </source>
</evidence>
<dbReference type="Pfam" id="PF01558">
    <property type="entry name" value="POR"/>
    <property type="match status" value="1"/>
</dbReference>
<dbReference type="EMBL" id="RXIH01000046">
    <property type="protein sequence ID" value="RZN55250.1"/>
    <property type="molecule type" value="Genomic_DNA"/>
</dbReference>
<gene>
    <name evidence="4" type="ORF">DSO09_03250</name>
    <name evidence="3" type="ORF">EF809_05870</name>
</gene>
<evidence type="ECO:0000313" key="6">
    <source>
        <dbReference type="Proteomes" id="UP000317265"/>
    </source>
</evidence>
<reference evidence="4 6" key="1">
    <citation type="journal article" date="2019" name="Nat. Microbiol.">
        <title>Expanding anaerobic alkane metabolism in the domain of Archaea.</title>
        <authorList>
            <person name="Wang Y."/>
            <person name="Wegener G."/>
            <person name="Hou J."/>
            <person name="Wang F."/>
            <person name="Xiao X."/>
        </authorList>
    </citation>
    <scope>NUCLEOTIDE SEQUENCE [LARGE SCALE GENOMIC DNA]</scope>
    <source>
        <strain evidence="4">WYZ-LMO11</strain>
    </source>
</reference>
<accession>A0A520KE16</accession>
<reference evidence="3 5" key="2">
    <citation type="journal article" date="2019" name="Nat. Microbiol.">
        <title>Wide diversity of methane and short-chain alkane metabolisms in uncultured archaea.</title>
        <authorList>
            <person name="Borrel G."/>
            <person name="Adam P.S."/>
            <person name="McKay L.J."/>
            <person name="Chen L.X."/>
            <person name="Sierra-Garcia I.N."/>
            <person name="Sieber C.M."/>
            <person name="Letourneur Q."/>
            <person name="Ghozlane A."/>
            <person name="Andersen G.L."/>
            <person name="Li W.J."/>
            <person name="Hallam S.J."/>
            <person name="Muyzer G."/>
            <person name="de Oliveira V.M."/>
            <person name="Inskeep W.P."/>
            <person name="Banfield J.F."/>
            <person name="Gribaldo S."/>
        </authorList>
    </citation>
    <scope>NUCLEOTIDE SEQUENCE [LARGE SCALE GENOMIC DNA]</scope>
    <source>
        <strain evidence="3">Verst-YHS</strain>
    </source>
</reference>
<dbReference type="Gene3D" id="3.40.920.10">
    <property type="entry name" value="Pyruvate-ferredoxin oxidoreductase, PFOR, domain III"/>
    <property type="match status" value="1"/>
</dbReference>
<sequence>MEFNIIISGVGGQGNVRAAQILGLAALKSGYDVKITDVYGIAQRGGSVVSHVRIGKIYIHH</sequence>
<proteinExistence type="predicted"/>